<feature type="transmembrane region" description="Helical" evidence="10">
    <location>
        <begin position="274"/>
        <end position="301"/>
    </location>
</feature>
<comment type="subcellular location">
    <subcellularLocation>
        <location evidence="1">Membrane</location>
        <topology evidence="1">Multi-pass membrane protein</topology>
    </subcellularLocation>
</comment>
<evidence type="ECO:0000256" key="3">
    <source>
        <dbReference type="ARBA" id="ARBA00022692"/>
    </source>
</evidence>
<feature type="compositionally biased region" description="Low complexity" evidence="11">
    <location>
        <begin position="11"/>
        <end position="41"/>
    </location>
</feature>
<evidence type="ECO:0000256" key="11">
    <source>
        <dbReference type="SAM" id="MobiDB-lite"/>
    </source>
</evidence>
<keyword evidence="3 10" id="KW-0812">Transmembrane</keyword>
<dbReference type="GO" id="GO:0019706">
    <property type="term" value="F:protein-cysteine S-palmitoyltransferase activity"/>
    <property type="evidence" value="ECO:0007669"/>
    <property type="project" value="UniProtKB-EC"/>
</dbReference>
<feature type="domain" description="Palmitoyltransferase DHHC" evidence="12">
    <location>
        <begin position="426"/>
        <end position="553"/>
    </location>
</feature>
<feature type="compositionally biased region" description="Polar residues" evidence="11">
    <location>
        <begin position="208"/>
        <end position="221"/>
    </location>
</feature>
<dbReference type="InterPro" id="IPR039859">
    <property type="entry name" value="PFA4/ZDH16/20/ERF2-like"/>
</dbReference>
<dbReference type="EMBL" id="AVOT02013769">
    <property type="protein sequence ID" value="MBW0496689.1"/>
    <property type="molecule type" value="Genomic_DNA"/>
</dbReference>
<feature type="region of interest" description="Disordered" evidence="11">
    <location>
        <begin position="1"/>
        <end position="41"/>
    </location>
</feature>
<comment type="catalytic activity">
    <reaction evidence="9 10">
        <text>L-cysteinyl-[protein] + hexadecanoyl-CoA = S-hexadecanoyl-L-cysteinyl-[protein] + CoA</text>
        <dbReference type="Rhea" id="RHEA:36683"/>
        <dbReference type="Rhea" id="RHEA-COMP:10131"/>
        <dbReference type="Rhea" id="RHEA-COMP:11032"/>
        <dbReference type="ChEBI" id="CHEBI:29950"/>
        <dbReference type="ChEBI" id="CHEBI:57287"/>
        <dbReference type="ChEBI" id="CHEBI:57379"/>
        <dbReference type="ChEBI" id="CHEBI:74151"/>
        <dbReference type="EC" id="2.3.1.225"/>
    </reaction>
</comment>
<dbReference type="InterPro" id="IPR001594">
    <property type="entry name" value="Palmitoyltrfase_DHHC"/>
</dbReference>
<dbReference type="EC" id="2.3.1.225" evidence="10"/>
<protein>
    <recommendedName>
        <fullName evidence="10">Palmitoyltransferase</fullName>
        <ecNumber evidence="10">2.3.1.225</ecNumber>
    </recommendedName>
</protein>
<dbReference type="PANTHER" id="PTHR22883:SF488">
    <property type="entry name" value="PALMITOYLTRANSFERASE"/>
    <property type="match status" value="1"/>
</dbReference>
<comment type="caution">
    <text evidence="13">The sequence shown here is derived from an EMBL/GenBank/DDBJ whole genome shotgun (WGS) entry which is preliminary data.</text>
</comment>
<organism evidence="13 14">
    <name type="scientific">Austropuccinia psidii MF-1</name>
    <dbReference type="NCBI Taxonomy" id="1389203"/>
    <lineage>
        <taxon>Eukaryota</taxon>
        <taxon>Fungi</taxon>
        <taxon>Dikarya</taxon>
        <taxon>Basidiomycota</taxon>
        <taxon>Pucciniomycotina</taxon>
        <taxon>Pucciniomycetes</taxon>
        <taxon>Pucciniales</taxon>
        <taxon>Sphaerophragmiaceae</taxon>
        <taxon>Austropuccinia</taxon>
    </lineage>
</organism>
<dbReference type="OrthoDB" id="2507193at2759"/>
<comment type="domain">
    <text evidence="10">The DHHC domain is required for palmitoyltransferase activity.</text>
</comment>
<feature type="region of interest" description="Disordered" evidence="11">
    <location>
        <begin position="196"/>
        <end position="238"/>
    </location>
</feature>
<keyword evidence="2 10" id="KW-0808">Transferase</keyword>
<comment type="similarity">
    <text evidence="10">Belongs to the DHHC palmitoyltransferase family.</text>
</comment>
<dbReference type="GO" id="GO:0005783">
    <property type="term" value="C:endoplasmic reticulum"/>
    <property type="evidence" value="ECO:0007669"/>
    <property type="project" value="TreeGrafter"/>
</dbReference>
<accession>A0A9Q3HBI6</accession>
<evidence type="ECO:0000256" key="7">
    <source>
        <dbReference type="ARBA" id="ARBA00023288"/>
    </source>
</evidence>
<keyword evidence="14" id="KW-1185">Reference proteome</keyword>
<dbReference type="PROSITE" id="PS50216">
    <property type="entry name" value="DHHC"/>
    <property type="match status" value="1"/>
</dbReference>
<dbReference type="GO" id="GO:0016020">
    <property type="term" value="C:membrane"/>
    <property type="evidence" value="ECO:0007669"/>
    <property type="project" value="UniProtKB-SubCell"/>
</dbReference>
<proteinExistence type="inferred from homology"/>
<keyword evidence="6" id="KW-0564">Palmitate</keyword>
<keyword evidence="7" id="KW-0449">Lipoprotein</keyword>
<dbReference type="Pfam" id="PF01529">
    <property type="entry name" value="DHHC"/>
    <property type="match status" value="1"/>
</dbReference>
<dbReference type="PANTHER" id="PTHR22883">
    <property type="entry name" value="ZINC FINGER DHHC DOMAIN CONTAINING PROTEIN"/>
    <property type="match status" value="1"/>
</dbReference>
<evidence type="ECO:0000256" key="5">
    <source>
        <dbReference type="ARBA" id="ARBA00023136"/>
    </source>
</evidence>
<keyword evidence="8 10" id="KW-0012">Acyltransferase</keyword>
<reference evidence="13" key="1">
    <citation type="submission" date="2021-03" db="EMBL/GenBank/DDBJ databases">
        <title>Draft genome sequence of rust myrtle Austropuccinia psidii MF-1, a brazilian biotype.</title>
        <authorList>
            <person name="Quecine M.C."/>
            <person name="Pachon D.M.R."/>
            <person name="Bonatelli M.L."/>
            <person name="Correr F.H."/>
            <person name="Franceschini L.M."/>
            <person name="Leite T.F."/>
            <person name="Margarido G.R.A."/>
            <person name="Almeida C.A."/>
            <person name="Ferrarezi J.A."/>
            <person name="Labate C.A."/>
        </authorList>
    </citation>
    <scope>NUCLEOTIDE SEQUENCE</scope>
    <source>
        <strain evidence="13">MF-1</strain>
    </source>
</reference>
<dbReference type="AlphaFoldDB" id="A0A9Q3HBI6"/>
<sequence length="663" mass="76292">MSQHLQLKLISSSSTSSSTNLPLSPPSLKGSKNLISSNPSLNSNNFNLKQIQSKNQNQLPQLPIKSLKSSIKSNYQTSSSNNHNHFQLQANSNQSENQNQIINQPSASQNQNINVNQEVLNLYPQPLQSSNNSNNNLNYLDNNNVNLTPRFSNHSVILEISLPKNEDPQTHSPVKTKHSIKYIKQTSPLLNIKENIKSSSPKRHPFSILNNQSSHLNINNPQGQDQDQDQEQQEEQQKQQNNYGNMLVCYNGKIVSSRPNHFISIKFLNRQNKFIIYLPIQTIISLFIVIFIGSLFILSTFHISIKHLISRTLLLILFLYLWLIVLVTMIKTVITDPGILPRDLDPKPLRKWQPTNTSTDPFLNENQQEEEKSNDDDDDQLGGAWELLPKWIKVEKRLRDLSITRMPGLKDKYQDEPQVDGIEWIQSKWCSTCKSYRPPRSSHCRLCDCCIDSIDHHCSYLNNCIGSRNYRTFFTFLITSTIDLMIMIGCGIWDLNRLHDSQSKDWSQTIQKNPIQLISVLIPAVLFIPISALTGYHIFLTLSGLTTAEYIKAKTAKKVLKENKKLVNDLYGSAQEDTNTSSKIIKKLKLIFGHQHYFEKDSTDRFERDPREEFQTERNNEIEEYNNKIMTNEIVNQDEKISKVDLIITRLCKPKVESFIDWD</sequence>
<keyword evidence="5 10" id="KW-0472">Membrane</keyword>
<evidence type="ECO:0000313" key="13">
    <source>
        <dbReference type="EMBL" id="MBW0496689.1"/>
    </source>
</evidence>
<feature type="transmembrane region" description="Helical" evidence="10">
    <location>
        <begin position="517"/>
        <end position="539"/>
    </location>
</feature>
<feature type="transmembrane region" description="Helical" evidence="10">
    <location>
        <begin position="473"/>
        <end position="496"/>
    </location>
</feature>
<evidence type="ECO:0000256" key="9">
    <source>
        <dbReference type="ARBA" id="ARBA00048048"/>
    </source>
</evidence>
<name>A0A9Q3HBI6_9BASI</name>
<evidence type="ECO:0000256" key="4">
    <source>
        <dbReference type="ARBA" id="ARBA00022989"/>
    </source>
</evidence>
<evidence type="ECO:0000256" key="6">
    <source>
        <dbReference type="ARBA" id="ARBA00023139"/>
    </source>
</evidence>
<evidence type="ECO:0000256" key="1">
    <source>
        <dbReference type="ARBA" id="ARBA00004141"/>
    </source>
</evidence>
<dbReference type="GO" id="GO:0005794">
    <property type="term" value="C:Golgi apparatus"/>
    <property type="evidence" value="ECO:0007669"/>
    <property type="project" value="TreeGrafter"/>
</dbReference>
<feature type="region of interest" description="Disordered" evidence="11">
    <location>
        <begin position="350"/>
        <end position="379"/>
    </location>
</feature>
<evidence type="ECO:0000256" key="2">
    <source>
        <dbReference type="ARBA" id="ARBA00022679"/>
    </source>
</evidence>
<evidence type="ECO:0000256" key="10">
    <source>
        <dbReference type="RuleBase" id="RU079119"/>
    </source>
</evidence>
<keyword evidence="4 10" id="KW-1133">Transmembrane helix</keyword>
<evidence type="ECO:0000256" key="8">
    <source>
        <dbReference type="ARBA" id="ARBA00023315"/>
    </source>
</evidence>
<evidence type="ECO:0000313" key="14">
    <source>
        <dbReference type="Proteomes" id="UP000765509"/>
    </source>
</evidence>
<gene>
    <name evidence="13" type="ORF">O181_036404</name>
</gene>
<feature type="compositionally biased region" description="Polar residues" evidence="11">
    <location>
        <begin position="353"/>
        <end position="366"/>
    </location>
</feature>
<feature type="transmembrane region" description="Helical" evidence="10">
    <location>
        <begin position="313"/>
        <end position="334"/>
    </location>
</feature>
<dbReference type="GO" id="GO:0006612">
    <property type="term" value="P:protein targeting to membrane"/>
    <property type="evidence" value="ECO:0007669"/>
    <property type="project" value="TreeGrafter"/>
</dbReference>
<dbReference type="Proteomes" id="UP000765509">
    <property type="component" value="Unassembled WGS sequence"/>
</dbReference>
<evidence type="ECO:0000259" key="12">
    <source>
        <dbReference type="Pfam" id="PF01529"/>
    </source>
</evidence>